<name>D9X1A4_STRVT</name>
<dbReference type="Gene3D" id="2.60.40.10">
    <property type="entry name" value="Immunoglobulins"/>
    <property type="match status" value="1"/>
</dbReference>
<accession>D9X1A4</accession>
<dbReference type="GO" id="GO:0005975">
    <property type="term" value="P:carbohydrate metabolic process"/>
    <property type="evidence" value="ECO:0007669"/>
    <property type="project" value="UniProtKB-ARBA"/>
</dbReference>
<reference evidence="2" key="1">
    <citation type="submission" date="2009-02" db="EMBL/GenBank/DDBJ databases">
        <title>Annotation of Streptomyces viridochromogenes strain DSM 40736.</title>
        <authorList>
            <consortium name="The Broad Institute Genome Sequencing Platform"/>
            <consortium name="Broad Institute Microbial Sequencing Center"/>
            <person name="Fischbach M."/>
            <person name="Godfrey P."/>
            <person name="Ward D."/>
            <person name="Young S."/>
            <person name="Zeng Q."/>
            <person name="Koehrsen M."/>
            <person name="Alvarado L."/>
            <person name="Berlin A.M."/>
            <person name="Bochicchio J."/>
            <person name="Borenstein D."/>
            <person name="Chapman S.B."/>
            <person name="Chen Z."/>
            <person name="Engels R."/>
            <person name="Freedman E."/>
            <person name="Gellesch M."/>
            <person name="Goldberg J."/>
            <person name="Griggs A."/>
            <person name="Gujja S."/>
            <person name="Heilman E.R."/>
            <person name="Heiman D.I."/>
            <person name="Hepburn T.A."/>
            <person name="Howarth C."/>
            <person name="Jen D."/>
            <person name="Larson L."/>
            <person name="Lewis B."/>
            <person name="Mehta T."/>
            <person name="Park D."/>
            <person name="Pearson M."/>
            <person name="Richards J."/>
            <person name="Roberts A."/>
            <person name="Saif S."/>
            <person name="Shea T.D."/>
            <person name="Shenoy N."/>
            <person name="Sisk P."/>
            <person name="Stolte C."/>
            <person name="Sykes S.N."/>
            <person name="Thomson T."/>
            <person name="Walk T."/>
            <person name="White J."/>
            <person name="Yandava C."/>
            <person name="Straight P."/>
            <person name="Clardy J."/>
            <person name="Hung D."/>
            <person name="Kolter R."/>
            <person name="Mekalanos J."/>
            <person name="Walker S."/>
            <person name="Walsh C.T."/>
            <person name="Wieland-Brown L.C."/>
            <person name="Haas B."/>
            <person name="Nusbaum C."/>
            <person name="Birren B."/>
        </authorList>
    </citation>
    <scope>NUCLEOTIDE SEQUENCE [LARGE SCALE GENOMIC DNA]</scope>
    <source>
        <strain evidence="2">DSM 40736 / JCM 4977 / BCRC 1201 / Tue 494</strain>
    </source>
</reference>
<keyword evidence="2" id="KW-1185">Reference proteome</keyword>
<gene>
    <name evidence="1" type="ORF">SSQG_04060</name>
</gene>
<evidence type="ECO:0000313" key="2">
    <source>
        <dbReference type="Proteomes" id="UP000004184"/>
    </source>
</evidence>
<dbReference type="EMBL" id="GG657757">
    <property type="protein sequence ID" value="EFL33542.1"/>
    <property type="molecule type" value="Genomic_DNA"/>
</dbReference>
<dbReference type="eggNOG" id="ENOG5031T6J">
    <property type="taxonomic scope" value="Bacteria"/>
</dbReference>
<dbReference type="HOGENOM" id="CLU_1037970_0_0_11"/>
<protein>
    <submittedName>
        <fullName evidence="1">Predicted protein</fullName>
    </submittedName>
</protein>
<dbReference type="AlphaFoldDB" id="D9X1A4"/>
<dbReference type="InterPro" id="IPR013783">
    <property type="entry name" value="Ig-like_fold"/>
</dbReference>
<sequence length="268" mass="26844">MPSPSAQGVPHAMNAMNAKNPMSRSRKTAAVAGVVVAGVLAWPGPSAAAGDGQLWGAATIAPGREGIVEVAGRQGAAPGAGATLTLRAPRGTRVTGTPLDAAGYRGRIATGGRSGTYTVTGDAAGQPWQGRTFPFVLAVPADAVPGTRLRDCFLRITDAQGARQAAGRCSVTVGLAEPTMSRPLSGVPLGARPQISGTAHPGAQVTVRDKHDHATCATTAASDGTWACTPGPPLPPGPNRLQAVASLNGVSAMSEQIDIAVTETAPGR</sequence>
<dbReference type="Proteomes" id="UP000004184">
    <property type="component" value="Unassembled WGS sequence"/>
</dbReference>
<evidence type="ECO:0000313" key="1">
    <source>
        <dbReference type="EMBL" id="EFL33542.1"/>
    </source>
</evidence>
<proteinExistence type="predicted"/>
<organism evidence="1 2">
    <name type="scientific">Streptomyces viridochromogenes (strain DSM 40736 / JCM 4977 / BCRC 1201 / Tue 494)</name>
    <dbReference type="NCBI Taxonomy" id="591159"/>
    <lineage>
        <taxon>Bacteria</taxon>
        <taxon>Bacillati</taxon>
        <taxon>Actinomycetota</taxon>
        <taxon>Actinomycetes</taxon>
        <taxon>Kitasatosporales</taxon>
        <taxon>Streptomycetaceae</taxon>
        <taxon>Streptomyces</taxon>
    </lineage>
</organism>